<dbReference type="OrthoDB" id="506026at2"/>
<evidence type="ECO:0000313" key="2">
    <source>
        <dbReference type="Proteomes" id="UP000182190"/>
    </source>
</evidence>
<evidence type="ECO:0000313" key="1">
    <source>
        <dbReference type="EMBL" id="VXD25922.1"/>
    </source>
</evidence>
<dbReference type="RefSeq" id="WP_083622946.1">
    <property type="nucleotide sequence ID" value="NZ_LR735023.1"/>
</dbReference>
<organism evidence="1 2">
    <name type="scientific">Planktothrix paucivesiculata PCC 9631</name>
    <dbReference type="NCBI Taxonomy" id="671071"/>
    <lineage>
        <taxon>Bacteria</taxon>
        <taxon>Bacillati</taxon>
        <taxon>Cyanobacteriota</taxon>
        <taxon>Cyanophyceae</taxon>
        <taxon>Oscillatoriophycideae</taxon>
        <taxon>Oscillatoriales</taxon>
        <taxon>Microcoleaceae</taxon>
        <taxon>Planktothrix</taxon>
    </lineage>
</organism>
<name>A0A7Z9C2G9_9CYAN</name>
<sequence>MTIELSGLTFTNKADIVPQSGADQILNQGTANTLDGKDILIGTSTTSDFNTVGINNYYGAIYTGDGDDIITGIMDGWGYGIQNYNAKAIIDTGAGKDTITAKASTYGIYNIDATINMGAGKDTITATGGDTGISNGGTINTGDGSDIITGTATATDGSGYGGIFNNIDGIINTGNGNDIITGTGSPGIYNDGPINTGNGNDSIIANGGFNGMGNIFLGGQKDYLKGFGNGNFYGGDSKDTLELTSGTYTIGISGTTVSFTKGSAIMHTSEFEKLIAGNQTYDFSSLTNDQTIFIA</sequence>
<dbReference type="EMBL" id="CZCS02000243">
    <property type="protein sequence ID" value="VXD25922.1"/>
    <property type="molecule type" value="Genomic_DNA"/>
</dbReference>
<comment type="caution">
    <text evidence="1">The sequence shown here is derived from an EMBL/GenBank/DDBJ whole genome shotgun (WGS) entry which is preliminary data.</text>
</comment>
<accession>A0A7Z9C2G9</accession>
<keyword evidence="2" id="KW-1185">Reference proteome</keyword>
<dbReference type="Gene3D" id="2.160.20.160">
    <property type="match status" value="1"/>
</dbReference>
<proteinExistence type="predicted"/>
<dbReference type="AlphaFoldDB" id="A0A7Z9C2G9"/>
<reference evidence="1" key="1">
    <citation type="submission" date="2019-10" db="EMBL/GenBank/DDBJ databases">
        <authorList>
            <consortium name="Genoscope - CEA"/>
            <person name="William W."/>
        </authorList>
    </citation>
    <scope>NUCLEOTIDE SEQUENCE [LARGE SCALE GENOMIC DNA]</scope>
    <source>
        <strain evidence="1">BBR_PRJEB10994</strain>
    </source>
</reference>
<dbReference type="Proteomes" id="UP000182190">
    <property type="component" value="Unassembled WGS sequence"/>
</dbReference>
<protein>
    <submittedName>
        <fullName evidence="1">Uncharacterized protein</fullName>
    </submittedName>
</protein>
<gene>
    <name evidence="1" type="ORF">PL9631_980022</name>
</gene>